<dbReference type="RefSeq" id="WP_191683941.1">
    <property type="nucleotide sequence ID" value="NZ_JACSQW010000004.1"/>
</dbReference>
<accession>A0ABR8PBI9</accession>
<evidence type="ECO:0000313" key="3">
    <source>
        <dbReference type="Proteomes" id="UP000616837"/>
    </source>
</evidence>
<keyword evidence="1" id="KW-0175">Coiled coil</keyword>
<name>A0ABR8PBI9_9LACO</name>
<gene>
    <name evidence="2" type="ORF">H9564_02325</name>
</gene>
<dbReference type="Proteomes" id="UP000616837">
    <property type="component" value="Unassembled WGS sequence"/>
</dbReference>
<feature type="coiled-coil region" evidence="1">
    <location>
        <begin position="57"/>
        <end position="84"/>
    </location>
</feature>
<protein>
    <submittedName>
        <fullName evidence="2">Uncharacterized protein</fullName>
    </submittedName>
</protein>
<organism evidence="2 3">
    <name type="scientific">Limosilactobacillus avistercoris</name>
    <dbReference type="NCBI Taxonomy" id="2762243"/>
    <lineage>
        <taxon>Bacteria</taxon>
        <taxon>Bacillati</taxon>
        <taxon>Bacillota</taxon>
        <taxon>Bacilli</taxon>
        <taxon>Lactobacillales</taxon>
        <taxon>Lactobacillaceae</taxon>
        <taxon>Limosilactobacillus</taxon>
    </lineage>
</organism>
<dbReference type="EMBL" id="JACSQW010000004">
    <property type="protein sequence ID" value="MBD7894568.1"/>
    <property type="molecule type" value="Genomic_DNA"/>
</dbReference>
<comment type="caution">
    <text evidence="2">The sequence shown here is derived from an EMBL/GenBank/DDBJ whole genome shotgun (WGS) entry which is preliminary data.</text>
</comment>
<proteinExistence type="predicted"/>
<keyword evidence="3" id="KW-1185">Reference proteome</keyword>
<reference evidence="2 3" key="1">
    <citation type="submission" date="2020-08" db="EMBL/GenBank/DDBJ databases">
        <title>A Genomic Blueprint of the Chicken Gut Microbiome.</title>
        <authorList>
            <person name="Gilroy R."/>
            <person name="Ravi A."/>
            <person name="Getino M."/>
            <person name="Pursley I."/>
            <person name="Horton D.L."/>
            <person name="Alikhan N.-F."/>
            <person name="Baker D."/>
            <person name="Gharbi K."/>
            <person name="Hall N."/>
            <person name="Watson M."/>
            <person name="Adriaenssens E.M."/>
            <person name="Foster-Nyarko E."/>
            <person name="Jarju S."/>
            <person name="Secka A."/>
            <person name="Antonio M."/>
            <person name="Oren A."/>
            <person name="Chaudhuri R."/>
            <person name="La Ragione R.M."/>
            <person name="Hildebrand F."/>
            <person name="Pallen M.J."/>
        </authorList>
    </citation>
    <scope>NUCLEOTIDE SEQUENCE [LARGE SCALE GENOMIC DNA]</scope>
    <source>
        <strain evidence="2 3">Sa3CUN2</strain>
    </source>
</reference>
<sequence>MKISKTMANLEDKVSIAGGPGDKLFLGGHTEKLIRQYIPDYENDPDYQALIAMRGGHQKKTMEIEEKAERLRKLLKQVPNQNEASQGIALREMGFKIEFICDLFHHGTAWFYNHVKPYVDPHINQGYDLDGAIYEIESRLKIGEV</sequence>
<evidence type="ECO:0000256" key="1">
    <source>
        <dbReference type="SAM" id="Coils"/>
    </source>
</evidence>
<evidence type="ECO:0000313" key="2">
    <source>
        <dbReference type="EMBL" id="MBD7894568.1"/>
    </source>
</evidence>